<dbReference type="GO" id="GO:0000978">
    <property type="term" value="F:RNA polymerase II cis-regulatory region sequence-specific DNA binding"/>
    <property type="evidence" value="ECO:0007669"/>
    <property type="project" value="TreeGrafter"/>
</dbReference>
<dbReference type="SMART" id="SM00338">
    <property type="entry name" value="BRLZ"/>
    <property type="match status" value="1"/>
</dbReference>
<keyword evidence="4" id="KW-0175">Coiled coil</keyword>
<keyword evidence="1" id="KW-0805">Transcription regulation</keyword>
<reference evidence="7 8" key="1">
    <citation type="submission" date="2012-05" db="EMBL/GenBank/DDBJ databases">
        <title>Recombination and specialization in a pathogen metapopulation.</title>
        <authorList>
            <person name="Gardiner A."/>
            <person name="Kemen E."/>
            <person name="Schultz-Larsen T."/>
            <person name="MacLean D."/>
            <person name="Van Oosterhout C."/>
            <person name="Jones J.D.G."/>
        </authorList>
    </citation>
    <scope>NUCLEOTIDE SEQUENCE [LARGE SCALE GENOMIC DNA]</scope>
    <source>
        <strain evidence="7 8">Ac Nc2</strain>
    </source>
</reference>
<dbReference type="InterPro" id="IPR046347">
    <property type="entry name" value="bZIP_sf"/>
</dbReference>
<dbReference type="CDD" id="cd14686">
    <property type="entry name" value="bZIP"/>
    <property type="match status" value="1"/>
</dbReference>
<evidence type="ECO:0000256" key="2">
    <source>
        <dbReference type="ARBA" id="ARBA00023125"/>
    </source>
</evidence>
<protein>
    <recommendedName>
        <fullName evidence="6">BZIP domain-containing protein</fullName>
    </recommendedName>
</protein>
<sequence length="390" mass="43880">MSQMGKDGKDGLHRCAVALCSDPAVAHGVCLVHFEQNAAPFALPMSRNDVHIHSGAYRSQGGTLGQDYHMKSQGLIHARNFPSGRKQGVSDAPEGSLNARYFGSIDPIMAGGTLMGTMNRESIQARFGAHNYPNTSYCVEKTRDCARQLSLSHSLSSHHSGSDTSMDADKETNLRRERNRIAARKSRQRKLDRISNLEDEKRRLEQRRDMLLQEIKSLESKDCPNLASLSTHMSDYDNDRLQARRLEIIQEIGRAYNSGDILSVVKYFRDDSIICGSQNSSAHLCGKDALVLDYLCTYRLFSDFNVGHTSVDFGGPRSQHVRVHWIFTGRLRDYACTFNKEFKQLIENVKGKYVKIEGVSSYSFSNDKIIYIHRSVDQAKFLSELVDSVT</sequence>
<dbReference type="EMBL" id="CAIX01000011">
    <property type="protein sequence ID" value="CCI40787.1"/>
    <property type="molecule type" value="Genomic_DNA"/>
</dbReference>
<dbReference type="SUPFAM" id="SSF57959">
    <property type="entry name" value="Leucine zipper domain"/>
    <property type="match status" value="1"/>
</dbReference>
<evidence type="ECO:0000313" key="8">
    <source>
        <dbReference type="Proteomes" id="UP000053237"/>
    </source>
</evidence>
<dbReference type="GO" id="GO:0005667">
    <property type="term" value="C:transcription regulator complex"/>
    <property type="evidence" value="ECO:0007669"/>
    <property type="project" value="TreeGrafter"/>
</dbReference>
<feature type="compositionally biased region" description="Basic and acidic residues" evidence="5">
    <location>
        <begin position="167"/>
        <end position="180"/>
    </location>
</feature>
<evidence type="ECO:0000256" key="4">
    <source>
        <dbReference type="SAM" id="Coils"/>
    </source>
</evidence>
<dbReference type="InParanoid" id="A0A024G2K3"/>
<dbReference type="SUPFAM" id="SSF54427">
    <property type="entry name" value="NTF2-like"/>
    <property type="match status" value="1"/>
</dbReference>
<dbReference type="Pfam" id="PF00170">
    <property type="entry name" value="bZIP_1"/>
    <property type="match status" value="1"/>
</dbReference>
<dbReference type="Proteomes" id="UP000053237">
    <property type="component" value="Unassembled WGS sequence"/>
</dbReference>
<evidence type="ECO:0000259" key="6">
    <source>
        <dbReference type="PROSITE" id="PS50217"/>
    </source>
</evidence>
<feature type="region of interest" description="Disordered" evidence="5">
    <location>
        <begin position="153"/>
        <end position="187"/>
    </location>
</feature>
<dbReference type="Gene3D" id="3.10.450.50">
    <property type="match status" value="1"/>
</dbReference>
<keyword evidence="2" id="KW-0238">DNA-binding</keyword>
<name>A0A024G2K3_9STRA</name>
<feature type="domain" description="BZIP" evidence="6">
    <location>
        <begin position="169"/>
        <end position="221"/>
    </location>
</feature>
<dbReference type="PROSITE" id="PS00036">
    <property type="entry name" value="BZIP_BASIC"/>
    <property type="match status" value="1"/>
</dbReference>
<evidence type="ECO:0000313" key="7">
    <source>
        <dbReference type="EMBL" id="CCI40787.1"/>
    </source>
</evidence>
<keyword evidence="8" id="KW-1185">Reference proteome</keyword>
<feature type="coiled-coil region" evidence="4">
    <location>
        <begin position="187"/>
        <end position="221"/>
    </location>
</feature>
<organism evidence="7 8">
    <name type="scientific">Albugo candida</name>
    <dbReference type="NCBI Taxonomy" id="65357"/>
    <lineage>
        <taxon>Eukaryota</taxon>
        <taxon>Sar</taxon>
        <taxon>Stramenopiles</taxon>
        <taxon>Oomycota</taxon>
        <taxon>Peronosporomycetes</taxon>
        <taxon>Albuginales</taxon>
        <taxon>Albuginaceae</taxon>
        <taxon>Albugo</taxon>
    </lineage>
</organism>
<dbReference type="PANTHER" id="PTHR11462:SF35">
    <property type="entry name" value="TRANSCRIPTION FACTOR JRA"/>
    <property type="match status" value="1"/>
</dbReference>
<proteinExistence type="predicted"/>
<comment type="caution">
    <text evidence="7">The sequence shown here is derived from an EMBL/GenBank/DDBJ whole genome shotgun (WGS) entry which is preliminary data.</text>
</comment>
<evidence type="ECO:0000256" key="1">
    <source>
        <dbReference type="ARBA" id="ARBA00023015"/>
    </source>
</evidence>
<dbReference type="AlphaFoldDB" id="A0A024G2K3"/>
<evidence type="ECO:0000256" key="5">
    <source>
        <dbReference type="SAM" id="MobiDB-lite"/>
    </source>
</evidence>
<evidence type="ECO:0000256" key="3">
    <source>
        <dbReference type="ARBA" id="ARBA00023163"/>
    </source>
</evidence>
<dbReference type="InterPro" id="IPR032710">
    <property type="entry name" value="NTF2-like_dom_sf"/>
</dbReference>
<dbReference type="GO" id="GO:0000981">
    <property type="term" value="F:DNA-binding transcription factor activity, RNA polymerase II-specific"/>
    <property type="evidence" value="ECO:0007669"/>
    <property type="project" value="TreeGrafter"/>
</dbReference>
<dbReference type="PANTHER" id="PTHR11462">
    <property type="entry name" value="JUN TRANSCRIPTION FACTOR-RELATED"/>
    <property type="match status" value="1"/>
</dbReference>
<dbReference type="OrthoDB" id="2257100at2759"/>
<keyword evidence="3" id="KW-0804">Transcription</keyword>
<accession>A0A024G2K3</accession>
<dbReference type="InterPro" id="IPR004827">
    <property type="entry name" value="bZIP"/>
</dbReference>
<gene>
    <name evidence="7" type="ORF">BN9_015710</name>
</gene>
<dbReference type="PROSITE" id="PS50217">
    <property type="entry name" value="BZIP"/>
    <property type="match status" value="1"/>
</dbReference>
<dbReference type="InterPro" id="IPR050946">
    <property type="entry name" value="AP-1_TF_bZIP"/>
</dbReference>
<dbReference type="Gene3D" id="1.20.5.170">
    <property type="match status" value="1"/>
</dbReference>